<keyword evidence="11" id="KW-1185">Reference proteome</keyword>
<evidence type="ECO:0000259" key="9">
    <source>
        <dbReference type="Pfam" id="PF08263"/>
    </source>
</evidence>
<dbReference type="Pfam" id="PF00560">
    <property type="entry name" value="LRR_1"/>
    <property type="match status" value="4"/>
</dbReference>
<protein>
    <recommendedName>
        <fullName evidence="9">Leucine-rich repeat-containing N-terminal plant-type domain-containing protein</fullName>
    </recommendedName>
</protein>
<dbReference type="FunFam" id="3.80.10.10:FF:000400">
    <property type="entry name" value="Nuclear pore complex protein NUP107"/>
    <property type="match status" value="1"/>
</dbReference>
<evidence type="ECO:0000313" key="10">
    <source>
        <dbReference type="EMBL" id="KAF6141853.1"/>
    </source>
</evidence>
<evidence type="ECO:0000256" key="8">
    <source>
        <dbReference type="SAM" id="SignalP"/>
    </source>
</evidence>
<evidence type="ECO:0000256" key="2">
    <source>
        <dbReference type="ARBA" id="ARBA00004370"/>
    </source>
</evidence>
<comment type="similarity">
    <text evidence="7">Belongs to the polygalacturonase-inhibiting protein family.</text>
</comment>
<keyword evidence="3" id="KW-0433">Leucine-rich repeat</keyword>
<sequence>MDIITSHFSIALTFFILLLSSLPSPLFSNRCHPDDYKALIKIKKSLNNPRFLDFWDHNTDCCNWTVAEFYNICDEKTNRVRHFELSDRALSSQIPSAIGDLPYLENIIFRNLTNITGSIPKSITKLKHLTLLWLSSLELSGPIPQFLSKLITLVYLNLSDNKFSGSIPPSLSKLKNLGPLYLERNRLTGSIPESFGHFNGITPPQLYLSHNQLDGSIPKSLGDMNFLRIDLSRNKLVGDASMLFNPDMSTYEIDISWNLFDFDLSTVKFQRGLDILDLSHNRIRGSIPKQLGEQVFPMYLFNVSYNRLCGEIPTQSNTRSGFDKSAYVHNRCLCGPLLKAKCK</sequence>
<dbReference type="GO" id="GO:0016020">
    <property type="term" value="C:membrane"/>
    <property type="evidence" value="ECO:0007669"/>
    <property type="project" value="UniProtKB-SubCell"/>
</dbReference>
<comment type="subcellular location">
    <subcellularLocation>
        <location evidence="1">Cell envelope</location>
    </subcellularLocation>
    <subcellularLocation>
        <location evidence="2">Membrane</location>
    </subcellularLocation>
</comment>
<evidence type="ECO:0000256" key="5">
    <source>
        <dbReference type="ARBA" id="ARBA00022737"/>
    </source>
</evidence>
<gene>
    <name evidence="10" type="ORF">GIB67_003224</name>
</gene>
<reference evidence="10 11" key="1">
    <citation type="journal article" date="2020" name="IScience">
        <title>Genome Sequencing of the Endangered Kingdonia uniflora (Circaeasteraceae, Ranunculales) Reveals Potential Mechanisms of Evolutionary Specialization.</title>
        <authorList>
            <person name="Sun Y."/>
            <person name="Deng T."/>
            <person name="Zhang A."/>
            <person name="Moore M.J."/>
            <person name="Landis J.B."/>
            <person name="Lin N."/>
            <person name="Zhang H."/>
            <person name="Zhang X."/>
            <person name="Huang J."/>
            <person name="Zhang X."/>
            <person name="Sun H."/>
            <person name="Wang H."/>
        </authorList>
    </citation>
    <scope>NUCLEOTIDE SEQUENCE [LARGE SCALE GENOMIC DNA]</scope>
    <source>
        <strain evidence="10">TB1705</strain>
        <tissue evidence="10">Leaf</tissue>
    </source>
</reference>
<dbReference type="EMBL" id="JACGCM010002285">
    <property type="protein sequence ID" value="KAF6141853.1"/>
    <property type="molecule type" value="Genomic_DNA"/>
</dbReference>
<dbReference type="InterPro" id="IPR013210">
    <property type="entry name" value="LRR_N_plant-typ"/>
</dbReference>
<dbReference type="AlphaFoldDB" id="A0A7J7LGV2"/>
<dbReference type="PANTHER" id="PTHR48059">
    <property type="entry name" value="POLYGALACTURONASE INHIBITOR 1"/>
    <property type="match status" value="1"/>
</dbReference>
<dbReference type="SUPFAM" id="SSF52058">
    <property type="entry name" value="L domain-like"/>
    <property type="match status" value="1"/>
</dbReference>
<proteinExistence type="inferred from homology"/>
<dbReference type="Gene3D" id="3.80.10.10">
    <property type="entry name" value="Ribonuclease Inhibitor"/>
    <property type="match status" value="1"/>
</dbReference>
<comment type="caution">
    <text evidence="10">The sequence shown here is derived from an EMBL/GenBank/DDBJ whole genome shotgun (WGS) entry which is preliminary data.</text>
</comment>
<dbReference type="InterPro" id="IPR032675">
    <property type="entry name" value="LRR_dom_sf"/>
</dbReference>
<dbReference type="PANTHER" id="PTHR48059:SF4">
    <property type="entry name" value="POLYGALACTURONASE INHIBITOR 1-RELATED"/>
    <property type="match status" value="1"/>
</dbReference>
<keyword evidence="6" id="KW-0472">Membrane</keyword>
<keyword evidence="5" id="KW-0677">Repeat</keyword>
<keyword evidence="4 8" id="KW-0732">Signal</keyword>
<feature type="chain" id="PRO_5029865912" description="Leucine-rich repeat-containing N-terminal plant-type domain-containing protein" evidence="8">
    <location>
        <begin position="29"/>
        <end position="343"/>
    </location>
</feature>
<accession>A0A7J7LGV2</accession>
<feature type="domain" description="Leucine-rich repeat-containing N-terminal plant-type" evidence="9">
    <location>
        <begin position="32"/>
        <end position="65"/>
    </location>
</feature>
<organism evidence="10 11">
    <name type="scientific">Kingdonia uniflora</name>
    <dbReference type="NCBI Taxonomy" id="39325"/>
    <lineage>
        <taxon>Eukaryota</taxon>
        <taxon>Viridiplantae</taxon>
        <taxon>Streptophyta</taxon>
        <taxon>Embryophyta</taxon>
        <taxon>Tracheophyta</taxon>
        <taxon>Spermatophyta</taxon>
        <taxon>Magnoliopsida</taxon>
        <taxon>Ranunculales</taxon>
        <taxon>Circaeasteraceae</taxon>
        <taxon>Kingdonia</taxon>
    </lineage>
</organism>
<dbReference type="OrthoDB" id="676979at2759"/>
<dbReference type="Pfam" id="PF08263">
    <property type="entry name" value="LRRNT_2"/>
    <property type="match status" value="1"/>
</dbReference>
<evidence type="ECO:0000256" key="3">
    <source>
        <dbReference type="ARBA" id="ARBA00022614"/>
    </source>
</evidence>
<dbReference type="Proteomes" id="UP000541444">
    <property type="component" value="Unassembled WGS sequence"/>
</dbReference>
<evidence type="ECO:0000313" key="11">
    <source>
        <dbReference type="Proteomes" id="UP000541444"/>
    </source>
</evidence>
<feature type="signal peptide" evidence="8">
    <location>
        <begin position="1"/>
        <end position="28"/>
    </location>
</feature>
<dbReference type="InterPro" id="IPR001611">
    <property type="entry name" value="Leu-rich_rpt"/>
</dbReference>
<name>A0A7J7LGV2_9MAGN</name>
<evidence type="ECO:0000256" key="7">
    <source>
        <dbReference type="ARBA" id="ARBA00038043"/>
    </source>
</evidence>
<evidence type="ECO:0000256" key="1">
    <source>
        <dbReference type="ARBA" id="ARBA00004196"/>
    </source>
</evidence>
<evidence type="ECO:0000256" key="6">
    <source>
        <dbReference type="ARBA" id="ARBA00023136"/>
    </source>
</evidence>
<evidence type="ECO:0000256" key="4">
    <source>
        <dbReference type="ARBA" id="ARBA00022729"/>
    </source>
</evidence>
<dbReference type="InterPro" id="IPR051848">
    <property type="entry name" value="PGIP"/>
</dbReference>